<dbReference type="Pfam" id="PF00263">
    <property type="entry name" value="Secretin"/>
    <property type="match status" value="1"/>
</dbReference>
<dbReference type="PROSITE" id="PS50914">
    <property type="entry name" value="BON"/>
    <property type="match status" value="1"/>
</dbReference>
<proteinExistence type="inferred from homology"/>
<reference evidence="3 4" key="1">
    <citation type="journal article" date="2010" name="J. Bacteriol.">
        <title>Genome sequence of Fulvimarina pelagi HTCC2506T, a Mn(II)-oxidizing alphaproteobacterium possessing an aerobic anoxygenic photosynthetic gene cluster and Xanthorhodopsin.</title>
        <authorList>
            <person name="Kang I."/>
            <person name="Oh H.M."/>
            <person name="Lim S.I."/>
            <person name="Ferriera S."/>
            <person name="Giovannoni S.J."/>
            <person name="Cho J.C."/>
        </authorList>
    </citation>
    <scope>NUCLEOTIDE SEQUENCE [LARGE SCALE GENOMIC DNA]</scope>
    <source>
        <strain evidence="3 4">HTCC2506</strain>
    </source>
</reference>
<evidence type="ECO:0000259" key="2">
    <source>
        <dbReference type="PROSITE" id="PS50914"/>
    </source>
</evidence>
<dbReference type="eggNOG" id="COG4964">
    <property type="taxonomic scope" value="Bacteria"/>
</dbReference>
<dbReference type="STRING" id="217511.GCA_001463845_00942"/>
<dbReference type="InterPro" id="IPR004846">
    <property type="entry name" value="T2SS/T3SS_dom"/>
</dbReference>
<keyword evidence="4" id="KW-1185">Reference proteome</keyword>
<name>Q0G4Q3_9HYPH</name>
<comment type="similarity">
    <text evidence="1">Belongs to the bacterial secretin family.</text>
</comment>
<dbReference type="PRINTS" id="PR00811">
    <property type="entry name" value="BCTERIALGSPD"/>
</dbReference>
<dbReference type="PANTHER" id="PTHR30332">
    <property type="entry name" value="PROBABLE GENERAL SECRETION PATHWAY PROTEIN D"/>
    <property type="match status" value="1"/>
</dbReference>
<dbReference type="PROSITE" id="PS51318">
    <property type="entry name" value="TAT"/>
    <property type="match status" value="1"/>
</dbReference>
<organism evidence="3 4">
    <name type="scientific">Fulvimarina pelagi HTCC2506</name>
    <dbReference type="NCBI Taxonomy" id="314231"/>
    <lineage>
        <taxon>Bacteria</taxon>
        <taxon>Pseudomonadati</taxon>
        <taxon>Pseudomonadota</taxon>
        <taxon>Alphaproteobacteria</taxon>
        <taxon>Hyphomicrobiales</taxon>
        <taxon>Aurantimonadaceae</taxon>
        <taxon>Fulvimarina</taxon>
    </lineage>
</organism>
<dbReference type="Pfam" id="PF13629">
    <property type="entry name" value="T2SS-T3SS_pil_N"/>
    <property type="match status" value="1"/>
</dbReference>
<dbReference type="GO" id="GO:0015627">
    <property type="term" value="C:type II protein secretion system complex"/>
    <property type="evidence" value="ECO:0007669"/>
    <property type="project" value="TreeGrafter"/>
</dbReference>
<dbReference type="RefSeq" id="WP_007067335.1">
    <property type="nucleotide sequence ID" value="NZ_DS022272.1"/>
</dbReference>
<dbReference type="PANTHER" id="PTHR30332:SF17">
    <property type="entry name" value="TYPE IV PILIATION SYSTEM PROTEIN DR_0774-RELATED"/>
    <property type="match status" value="1"/>
</dbReference>
<evidence type="ECO:0000313" key="3">
    <source>
        <dbReference type="EMBL" id="EAU43361.1"/>
    </source>
</evidence>
<gene>
    <name evidence="3" type="ORF">FP2506_10966</name>
</gene>
<sequence>MSVSINSLQKFEERAMSIRPFLRALGLTAAIALAPLALTQTAYAEQNVVQIGAGHTRIELGLDKSKVLVLSADAHDILVANPSIADALTRDRRHIYLFGKQVGQTNLIVFDQANRQIASIDIQIERDIAGLSQAIAKYVPDSDVKVEIMNDNVVLTGRVRTPLDSKRVSQIASAYLTGGEATTGQYIRSASAGGESEGSNGDVAFASETRRESQIINLLQIEGEDQVTLKVTVAEVQRSIIKQLGLNGATSSVIDGMTFGSLIDNPFGLGKAASNSNFGLAGTIGDTGIRAQLSAMDQAGVMRTLAEPNLTAISGESASFKVGGEFLLPTGQSYDYGEEAKREFKGFDGDGRAIYEEVPATRDVRTVETKTIEYGIGLDFTPVVLSPGRISLKVRTSVSEPTFETPFGSSGGFDGGVTGIGIRKRLADTTVELPSGGSLVIAGLVRDEVRQVVSGFPGLSKLPVLGSLFRSRDFQRYETELVVIVTPYLVRPVAREALARPDDGLAFASDGASNFLGKINRVYGHSETKLPPGRYHGVVGYIYK</sequence>
<dbReference type="InterPro" id="IPR001775">
    <property type="entry name" value="GspD/PilQ"/>
</dbReference>
<evidence type="ECO:0000313" key="4">
    <source>
        <dbReference type="Proteomes" id="UP000004310"/>
    </source>
</evidence>
<dbReference type="InterPro" id="IPR006311">
    <property type="entry name" value="TAT_signal"/>
</dbReference>
<protein>
    <submittedName>
        <fullName evidence="3">Exporter protein, cpaC</fullName>
    </submittedName>
</protein>
<dbReference type="InterPro" id="IPR032789">
    <property type="entry name" value="T2SS-T3SS_pil_N"/>
</dbReference>
<dbReference type="InterPro" id="IPR050810">
    <property type="entry name" value="Bact_Secretion_Sys_Channel"/>
</dbReference>
<accession>Q0G4Q3</accession>
<dbReference type="Proteomes" id="UP000004310">
    <property type="component" value="Unassembled WGS sequence"/>
</dbReference>
<dbReference type="InterPro" id="IPR007055">
    <property type="entry name" value="BON_dom"/>
</dbReference>
<dbReference type="EMBL" id="AATP01000001">
    <property type="protein sequence ID" value="EAU43361.1"/>
    <property type="molecule type" value="Genomic_DNA"/>
</dbReference>
<comment type="caution">
    <text evidence="3">The sequence shown here is derived from an EMBL/GenBank/DDBJ whole genome shotgun (WGS) entry which is preliminary data.</text>
</comment>
<feature type="domain" description="BON" evidence="2">
    <location>
        <begin position="120"/>
        <end position="191"/>
    </location>
</feature>
<evidence type="ECO:0000256" key="1">
    <source>
        <dbReference type="RuleBase" id="RU004003"/>
    </source>
</evidence>
<dbReference type="GO" id="GO:0009306">
    <property type="term" value="P:protein secretion"/>
    <property type="evidence" value="ECO:0007669"/>
    <property type="project" value="InterPro"/>
</dbReference>
<dbReference type="HOGENOM" id="CLU_017952_2_0_5"/>
<dbReference type="AlphaFoldDB" id="Q0G4Q3"/>